<dbReference type="PANTHER" id="PTHR11439:SF455">
    <property type="entry name" value="RLK (RECEPTOR-LIKE PROTEIN KINASE) 8, PUTATIVE-RELATED"/>
    <property type="match status" value="1"/>
</dbReference>
<name>A0A8T3ANE8_DENNO</name>
<dbReference type="PANTHER" id="PTHR11439">
    <property type="entry name" value="GAG-POL-RELATED RETROTRANSPOSON"/>
    <property type="match status" value="1"/>
</dbReference>
<dbReference type="CDD" id="cd09272">
    <property type="entry name" value="RNase_HI_RT_Ty1"/>
    <property type="match status" value="1"/>
</dbReference>
<proteinExistence type="predicted"/>
<evidence type="ECO:0000313" key="2">
    <source>
        <dbReference type="EMBL" id="KAI0497727.1"/>
    </source>
</evidence>
<dbReference type="EMBL" id="JAGYWB010000015">
    <property type="protein sequence ID" value="KAI0497727.1"/>
    <property type="molecule type" value="Genomic_DNA"/>
</dbReference>
<feature type="region of interest" description="Disordered" evidence="1">
    <location>
        <begin position="1"/>
        <end position="24"/>
    </location>
</feature>
<organism evidence="2 3">
    <name type="scientific">Dendrobium nobile</name>
    <name type="common">Orchid</name>
    <dbReference type="NCBI Taxonomy" id="94219"/>
    <lineage>
        <taxon>Eukaryota</taxon>
        <taxon>Viridiplantae</taxon>
        <taxon>Streptophyta</taxon>
        <taxon>Embryophyta</taxon>
        <taxon>Tracheophyta</taxon>
        <taxon>Spermatophyta</taxon>
        <taxon>Magnoliopsida</taxon>
        <taxon>Liliopsida</taxon>
        <taxon>Asparagales</taxon>
        <taxon>Orchidaceae</taxon>
        <taxon>Epidendroideae</taxon>
        <taxon>Malaxideae</taxon>
        <taxon>Dendrobiinae</taxon>
        <taxon>Dendrobium</taxon>
    </lineage>
</organism>
<dbReference type="Proteomes" id="UP000829196">
    <property type="component" value="Unassembled WGS sequence"/>
</dbReference>
<comment type="caution">
    <text evidence="2">The sequence shown here is derived from an EMBL/GenBank/DDBJ whole genome shotgun (WGS) entry which is preliminary data.</text>
</comment>
<dbReference type="AlphaFoldDB" id="A0A8T3ANE8"/>
<sequence>MSWHAQQQAGINTNSTKNSPSNDSTKFSNLKLYRQLVGALQYLILTRPDITYAVNKACQHMHQPTDLHFESLKRILRYIRGSIRYGFSLNPTTSFTLRAYTDADWEGDRSDRKSTTGYCTVIGSTLISWSAKKQTTVASSSTEAEYCVVASTATEII</sequence>
<evidence type="ECO:0000313" key="3">
    <source>
        <dbReference type="Proteomes" id="UP000829196"/>
    </source>
</evidence>
<dbReference type="InterPro" id="IPR043502">
    <property type="entry name" value="DNA/RNA_pol_sf"/>
</dbReference>
<accession>A0A8T3ANE8</accession>
<evidence type="ECO:0008006" key="4">
    <source>
        <dbReference type="Google" id="ProtNLM"/>
    </source>
</evidence>
<keyword evidence="3" id="KW-1185">Reference proteome</keyword>
<protein>
    <recommendedName>
        <fullName evidence="4">Mitochondrial protein</fullName>
    </recommendedName>
</protein>
<evidence type="ECO:0000256" key="1">
    <source>
        <dbReference type="SAM" id="MobiDB-lite"/>
    </source>
</evidence>
<dbReference type="SUPFAM" id="SSF56672">
    <property type="entry name" value="DNA/RNA polymerases"/>
    <property type="match status" value="1"/>
</dbReference>
<gene>
    <name evidence="2" type="ORF">KFK09_020961</name>
</gene>
<dbReference type="OrthoDB" id="1685122at2759"/>
<reference evidence="2" key="1">
    <citation type="journal article" date="2022" name="Front. Genet.">
        <title>Chromosome-Scale Assembly of the Dendrobium nobile Genome Provides Insights Into the Molecular Mechanism of the Biosynthesis of the Medicinal Active Ingredient of Dendrobium.</title>
        <authorList>
            <person name="Xu Q."/>
            <person name="Niu S.-C."/>
            <person name="Li K.-L."/>
            <person name="Zheng P.-J."/>
            <person name="Zhang X.-J."/>
            <person name="Jia Y."/>
            <person name="Liu Y."/>
            <person name="Niu Y.-X."/>
            <person name="Yu L.-H."/>
            <person name="Chen D.-F."/>
            <person name="Zhang G.-Q."/>
        </authorList>
    </citation>
    <scope>NUCLEOTIDE SEQUENCE</scope>
    <source>
        <tissue evidence="2">Leaf</tissue>
    </source>
</reference>